<feature type="chain" id="PRO_5042042303" evidence="1">
    <location>
        <begin position="25"/>
        <end position="702"/>
    </location>
</feature>
<dbReference type="PANTHER" id="PTHR31002">
    <property type="entry name" value="SERIPAUPERIN"/>
    <property type="match status" value="1"/>
</dbReference>
<dbReference type="Pfam" id="PF25117">
    <property type="entry name" value="Agd3_C"/>
    <property type="match status" value="1"/>
</dbReference>
<accession>A0AAD5WZ11</accession>
<protein>
    <submittedName>
        <fullName evidence="5">Uncharacterized protein</fullName>
    </submittedName>
</protein>
<proteinExistence type="predicted"/>
<dbReference type="Proteomes" id="UP001212841">
    <property type="component" value="Unassembled WGS sequence"/>
</dbReference>
<dbReference type="PANTHER" id="PTHR31002:SF34">
    <property type="entry name" value="CELL WALL PROTEIN CWP1-RELATED"/>
    <property type="match status" value="1"/>
</dbReference>
<evidence type="ECO:0000313" key="6">
    <source>
        <dbReference type="Proteomes" id="UP001212841"/>
    </source>
</evidence>
<dbReference type="Pfam" id="PF25115">
    <property type="entry name" value="Agd3_CE"/>
    <property type="match status" value="1"/>
</dbReference>
<gene>
    <name evidence="5" type="ORF">HK097_000168</name>
</gene>
<evidence type="ECO:0000259" key="2">
    <source>
        <dbReference type="Pfam" id="PF25115"/>
    </source>
</evidence>
<name>A0AAD5WZ11_9FUNG</name>
<reference evidence="5" key="1">
    <citation type="submission" date="2020-05" db="EMBL/GenBank/DDBJ databases">
        <title>Phylogenomic resolution of chytrid fungi.</title>
        <authorList>
            <person name="Stajich J.E."/>
            <person name="Amses K."/>
            <person name="Simmons R."/>
            <person name="Seto K."/>
            <person name="Myers J."/>
            <person name="Bonds A."/>
            <person name="Quandt C.A."/>
            <person name="Barry K."/>
            <person name="Liu P."/>
            <person name="Grigoriev I."/>
            <person name="Longcore J.E."/>
            <person name="James T.Y."/>
        </authorList>
    </citation>
    <scope>NUCLEOTIDE SEQUENCE</scope>
    <source>
        <strain evidence="5">JEL0318</strain>
    </source>
</reference>
<dbReference type="AlphaFoldDB" id="A0AAD5WZ11"/>
<evidence type="ECO:0000259" key="4">
    <source>
        <dbReference type="Pfam" id="PF25117"/>
    </source>
</evidence>
<dbReference type="InterPro" id="IPR056825">
    <property type="entry name" value="Agd3_C"/>
</dbReference>
<dbReference type="EMBL" id="JADGJD010001015">
    <property type="protein sequence ID" value="KAJ3047167.1"/>
    <property type="molecule type" value="Genomic_DNA"/>
</dbReference>
<dbReference type="InterPro" id="IPR050788">
    <property type="entry name" value="Yeast_SRP1/TIP1_CWP"/>
</dbReference>
<evidence type="ECO:0000256" key="1">
    <source>
        <dbReference type="SAM" id="SignalP"/>
    </source>
</evidence>
<feature type="signal peptide" evidence="1">
    <location>
        <begin position="1"/>
        <end position="24"/>
    </location>
</feature>
<keyword evidence="6" id="KW-1185">Reference proteome</keyword>
<comment type="caution">
    <text evidence="5">The sequence shown here is derived from an EMBL/GenBank/DDBJ whole genome shotgun (WGS) entry which is preliminary data.</text>
</comment>
<keyword evidence="1" id="KW-0732">Signal</keyword>
<evidence type="ECO:0000313" key="5">
    <source>
        <dbReference type="EMBL" id="KAJ3047167.1"/>
    </source>
</evidence>
<feature type="domain" description="Agd3 CBM87" evidence="3">
    <location>
        <begin position="37"/>
        <end position="253"/>
    </location>
</feature>
<dbReference type="InterPro" id="IPR056827">
    <property type="entry name" value="CBM87_Agd3"/>
</dbReference>
<organism evidence="5 6">
    <name type="scientific">Rhizophlyctis rosea</name>
    <dbReference type="NCBI Taxonomy" id="64517"/>
    <lineage>
        <taxon>Eukaryota</taxon>
        <taxon>Fungi</taxon>
        <taxon>Fungi incertae sedis</taxon>
        <taxon>Chytridiomycota</taxon>
        <taxon>Chytridiomycota incertae sedis</taxon>
        <taxon>Chytridiomycetes</taxon>
        <taxon>Rhizophlyctidales</taxon>
        <taxon>Rhizophlyctidaceae</taxon>
        <taxon>Rhizophlyctis</taxon>
    </lineage>
</organism>
<dbReference type="Pfam" id="PF25116">
    <property type="entry name" value="CBM87_Agd3"/>
    <property type="match status" value="1"/>
</dbReference>
<evidence type="ECO:0000259" key="3">
    <source>
        <dbReference type="Pfam" id="PF25116"/>
    </source>
</evidence>
<sequence length="702" mass="77514">MNSVKSLLIALCAVLALFAQAVVAQTNTTIGHKVLFLVNAEVDQEGRQAVENGLNGYGIPYTVLPIAKAGYTGTLPLTDASGNPLYSSIIVQPAQLQYDYGTEGWKSALTQAQWDQINAYEVTHKVRRVLIDDSPRAEHNTAVANPAVWGCCNTGVTQNIALNLPSDLAYLGLKNNGILTTSGLYHVPGSITNTTTTRSFLTLLPSSDGGFTSNTTAGVIVKYDDGREHMAFYLAFGWWSPTSTFLAHIYVPWASRQLYQGFRRCYLHLQIDDVFLATTVPATDLAPEYDYRITAADVKIHTTWQTTLKNALPSGSTFKLTHGFNGNGVLEAIDSPAVIYIDNDQGEYDYIQPLGAGTQAWPSPVPAVHKQYTLTQLKQDPLFVELLGSTTAMNNYWWCSHTYTHEKLNNCSRTDVDNELDYNLYFANVTGLARHASWTSKTMITPSISGLRNGDAIRSMVSRGINIIVGDTSRADITNQTYPFHPWITTTASSNYNGFMAIPRQPTVIYYFSSTTYENTHVYNSFYAAQQGVKDWNYVIGDESDRVLRLLLNLKHDPYMFHQANMRAADQPSVTINGRTNKYSLVMLWAENVLGKLTKLVNWPIIGGASFDEINDSFVRRMTTDNCGVTTKWEKNATHVLGAVVTGQRTCTVPITVPGNVVKNSGNSAWKFEKIGVDPTTVWVPVSAGVTRRLVLSPALKL</sequence>
<feature type="domain" description="Agd3 C-terminal" evidence="4">
    <location>
        <begin position="644"/>
        <end position="688"/>
    </location>
</feature>
<dbReference type="InterPro" id="IPR056826">
    <property type="entry name" value="Agd3_CE"/>
</dbReference>
<feature type="domain" description="Agd3 deacetylase" evidence="2">
    <location>
        <begin position="267"/>
        <end position="630"/>
    </location>
</feature>